<dbReference type="PANTHER" id="PTHR11780:SF10">
    <property type="entry name" value="NADH DEHYDROGENASE [UBIQUINONE] FLAVOPROTEIN 1, MITOCHONDRIAL"/>
    <property type="match status" value="1"/>
</dbReference>
<evidence type="ECO:0000256" key="1">
    <source>
        <dbReference type="ARBA" id="ARBA00001917"/>
    </source>
</evidence>
<dbReference type="Gene3D" id="1.20.1440.230">
    <property type="entry name" value="NADH-ubiquinone oxidoreductase 51kDa subunit, iron-sulphur binding domain"/>
    <property type="match status" value="1"/>
</dbReference>
<keyword evidence="6" id="KW-0288">FMN</keyword>
<dbReference type="Gene3D" id="3.40.50.11540">
    <property type="entry name" value="NADH-ubiquinone oxidoreductase 51kDa subunit"/>
    <property type="match status" value="1"/>
</dbReference>
<evidence type="ECO:0000256" key="7">
    <source>
        <dbReference type="ARBA" id="ARBA00022723"/>
    </source>
</evidence>
<comment type="similarity">
    <text evidence="3">Belongs to the complex I 51 kDa subunit family.</text>
</comment>
<evidence type="ECO:0000259" key="10">
    <source>
        <dbReference type="SMART" id="SM00928"/>
    </source>
</evidence>
<dbReference type="InterPro" id="IPR037207">
    <property type="entry name" value="Nuop51_4Fe4S-bd_sf"/>
</dbReference>
<dbReference type="EC" id="1.6.5.11" evidence="11"/>
<keyword evidence="5" id="KW-0285">Flavoprotein</keyword>
<keyword evidence="8" id="KW-0408">Iron</keyword>
<evidence type="ECO:0000256" key="6">
    <source>
        <dbReference type="ARBA" id="ARBA00022643"/>
    </source>
</evidence>
<comment type="cofactor">
    <cofactor evidence="1">
        <name>FMN</name>
        <dbReference type="ChEBI" id="CHEBI:58210"/>
    </cofactor>
</comment>
<keyword evidence="7" id="KW-0479">Metal-binding</keyword>
<keyword evidence="11" id="KW-0560">Oxidoreductase</keyword>
<evidence type="ECO:0000313" key="12">
    <source>
        <dbReference type="Proteomes" id="UP000320386"/>
    </source>
</evidence>
<dbReference type="InterPro" id="IPR001949">
    <property type="entry name" value="NADH-UbQ_OxRdtase_51kDa_CS"/>
</dbReference>
<evidence type="ECO:0000256" key="4">
    <source>
        <dbReference type="ARBA" id="ARBA00022485"/>
    </source>
</evidence>
<proteinExistence type="inferred from homology"/>
<evidence type="ECO:0000256" key="9">
    <source>
        <dbReference type="ARBA" id="ARBA00023014"/>
    </source>
</evidence>
<dbReference type="GO" id="GO:0010181">
    <property type="term" value="F:FMN binding"/>
    <property type="evidence" value="ECO:0007669"/>
    <property type="project" value="InterPro"/>
</dbReference>
<evidence type="ECO:0000256" key="3">
    <source>
        <dbReference type="ARBA" id="ARBA00007523"/>
    </source>
</evidence>
<dbReference type="NCBIfam" id="NF010120">
    <property type="entry name" value="PRK13596.1"/>
    <property type="match status" value="1"/>
</dbReference>
<keyword evidence="4" id="KW-0004">4Fe-4S</keyword>
<evidence type="ECO:0000313" key="11">
    <source>
        <dbReference type="EMBL" id="QDU71595.1"/>
    </source>
</evidence>
<keyword evidence="12" id="KW-1185">Reference proteome</keyword>
<evidence type="ECO:0000256" key="2">
    <source>
        <dbReference type="ARBA" id="ARBA00001966"/>
    </source>
</evidence>
<dbReference type="SUPFAM" id="SSF142019">
    <property type="entry name" value="Nqo1 FMN-binding domain-like"/>
    <property type="match status" value="1"/>
</dbReference>
<dbReference type="GO" id="GO:0003954">
    <property type="term" value="F:NADH dehydrogenase activity"/>
    <property type="evidence" value="ECO:0007669"/>
    <property type="project" value="TreeGrafter"/>
</dbReference>
<dbReference type="GO" id="GO:0008137">
    <property type="term" value="F:NADH dehydrogenase (ubiquinone) activity"/>
    <property type="evidence" value="ECO:0007669"/>
    <property type="project" value="InterPro"/>
</dbReference>
<organism evidence="11 12">
    <name type="scientific">Mucisphaera calidilacus</name>
    <dbReference type="NCBI Taxonomy" id="2527982"/>
    <lineage>
        <taxon>Bacteria</taxon>
        <taxon>Pseudomonadati</taxon>
        <taxon>Planctomycetota</taxon>
        <taxon>Phycisphaerae</taxon>
        <taxon>Phycisphaerales</taxon>
        <taxon>Phycisphaeraceae</taxon>
        <taxon>Mucisphaera</taxon>
    </lineage>
</organism>
<comment type="cofactor">
    <cofactor evidence="2">
        <name>[4Fe-4S] cluster</name>
        <dbReference type="ChEBI" id="CHEBI:49883"/>
    </cofactor>
</comment>
<dbReference type="SUPFAM" id="SSF142984">
    <property type="entry name" value="Nqo1 middle domain-like"/>
    <property type="match status" value="1"/>
</dbReference>
<dbReference type="Pfam" id="PF01512">
    <property type="entry name" value="Complex1_51K"/>
    <property type="match status" value="1"/>
</dbReference>
<keyword evidence="9" id="KW-0411">Iron-sulfur</keyword>
<dbReference type="Proteomes" id="UP000320386">
    <property type="component" value="Chromosome"/>
</dbReference>
<name>A0A518BXA5_9BACT</name>
<dbReference type="GO" id="GO:0046872">
    <property type="term" value="F:metal ion binding"/>
    <property type="evidence" value="ECO:0007669"/>
    <property type="project" value="UniProtKB-KW"/>
</dbReference>
<dbReference type="SMART" id="SM00928">
    <property type="entry name" value="NADH_4Fe-4S"/>
    <property type="match status" value="1"/>
</dbReference>
<accession>A0A518BXA5</accession>
<dbReference type="FunFam" id="3.40.50.11540:FF:000001">
    <property type="entry name" value="NADH dehydrogenase [ubiquinone] flavoprotein 1, mitochondrial"/>
    <property type="match status" value="1"/>
</dbReference>
<feature type="domain" description="NADH-ubiquinone oxidoreductase 51kDa subunit iron-sulphur binding" evidence="10">
    <location>
        <begin position="354"/>
        <end position="399"/>
    </location>
</feature>
<dbReference type="Gene3D" id="3.10.20.600">
    <property type="match status" value="1"/>
</dbReference>
<evidence type="ECO:0000256" key="8">
    <source>
        <dbReference type="ARBA" id="ARBA00023004"/>
    </source>
</evidence>
<dbReference type="OrthoDB" id="9761899at2"/>
<dbReference type="RefSeq" id="WP_145445733.1">
    <property type="nucleotide sequence ID" value="NZ_CP036280.1"/>
</dbReference>
<dbReference type="AlphaFoldDB" id="A0A518BXA5"/>
<dbReference type="InterPro" id="IPR019575">
    <property type="entry name" value="Nuop51_4Fe4S-bd"/>
</dbReference>
<dbReference type="EMBL" id="CP036280">
    <property type="protein sequence ID" value="QDU71595.1"/>
    <property type="molecule type" value="Genomic_DNA"/>
</dbReference>
<dbReference type="PANTHER" id="PTHR11780">
    <property type="entry name" value="NADH-UBIQUINONE OXIDOREDUCTASE FLAVOPROTEIN 1 NDUFV1"/>
    <property type="match status" value="1"/>
</dbReference>
<dbReference type="SUPFAM" id="SSF140490">
    <property type="entry name" value="Nqo1C-terminal domain-like"/>
    <property type="match status" value="1"/>
</dbReference>
<dbReference type="Pfam" id="PF10589">
    <property type="entry name" value="NADH_4Fe-4S"/>
    <property type="match status" value="1"/>
</dbReference>
<gene>
    <name evidence="11" type="primary">nqo1</name>
    <name evidence="11" type="ORF">Pan265_14470</name>
</gene>
<dbReference type="KEGG" id="mcad:Pan265_14470"/>
<dbReference type="GO" id="GO:0045333">
    <property type="term" value="P:cellular respiration"/>
    <property type="evidence" value="ECO:0007669"/>
    <property type="project" value="TreeGrafter"/>
</dbReference>
<dbReference type="PROSITE" id="PS00645">
    <property type="entry name" value="COMPLEX1_51K_2"/>
    <property type="match status" value="1"/>
</dbReference>
<sequence length="457" mass="50478">MPLLNEPILFKRVPTHPWGDPSERRYISYPEYVETGGYKALEYALAQEPKDIVELVKAAELRGRGGAGFPAGMKWGFLPPEDGERRYLAVNADESEPGTFKDQLLIQFDPQIIIEGIAICMHACRLDTAYFYIRGEYHRHREAFEKAIAEAYDNGVFGENSRLGKINDRWPDLFLHRGAGAYICGEETGLLESLEGKRGWPRIKPPFPAVAGAFGRPTIINNVETLAAVVPVVERGTEGPAWFKSMGVDRPEGAPPTVPASYGFKLYGISGHVNRPEVYEDELGIKLSYLIEHHAQGMRNGKKFKAAIPGGISMGILGTDQYDAELDFDIGKKYACLGLGTAGVVVMDEDTDMVAVLRNIVRFYAHESCGQCTPCREGCNWMYKMLCRIEEGDGTTRDLDLLLELASSVGSMPGTTICGLADGANWAVRTVVNKFWDEFESRVSKQKYVSLAVVGSA</sequence>
<dbReference type="InterPro" id="IPR050837">
    <property type="entry name" value="ComplexI_51kDa_subunit"/>
</dbReference>
<evidence type="ECO:0000256" key="5">
    <source>
        <dbReference type="ARBA" id="ARBA00022630"/>
    </source>
</evidence>
<dbReference type="InterPro" id="IPR037225">
    <property type="entry name" value="Nuo51_FMN-bd_sf"/>
</dbReference>
<dbReference type="InterPro" id="IPR011538">
    <property type="entry name" value="Nuo51_FMN-bd"/>
</dbReference>
<reference evidence="11 12" key="1">
    <citation type="submission" date="2019-02" db="EMBL/GenBank/DDBJ databases">
        <title>Deep-cultivation of Planctomycetes and their phenomic and genomic characterization uncovers novel biology.</title>
        <authorList>
            <person name="Wiegand S."/>
            <person name="Jogler M."/>
            <person name="Boedeker C."/>
            <person name="Pinto D."/>
            <person name="Vollmers J."/>
            <person name="Rivas-Marin E."/>
            <person name="Kohn T."/>
            <person name="Peeters S.H."/>
            <person name="Heuer A."/>
            <person name="Rast P."/>
            <person name="Oberbeckmann S."/>
            <person name="Bunk B."/>
            <person name="Jeske O."/>
            <person name="Meyerdierks A."/>
            <person name="Storesund J.E."/>
            <person name="Kallscheuer N."/>
            <person name="Luecker S."/>
            <person name="Lage O.M."/>
            <person name="Pohl T."/>
            <person name="Merkel B.J."/>
            <person name="Hornburger P."/>
            <person name="Mueller R.-W."/>
            <person name="Bruemmer F."/>
            <person name="Labrenz M."/>
            <person name="Spormann A.M."/>
            <person name="Op den Camp H."/>
            <person name="Overmann J."/>
            <person name="Amann R."/>
            <person name="Jetten M.S.M."/>
            <person name="Mascher T."/>
            <person name="Medema M.H."/>
            <person name="Devos D.P."/>
            <person name="Kaster A.-K."/>
            <person name="Ovreas L."/>
            <person name="Rohde M."/>
            <person name="Galperin M.Y."/>
            <person name="Jogler C."/>
        </authorList>
    </citation>
    <scope>NUCLEOTIDE SEQUENCE [LARGE SCALE GENOMIC DNA]</scope>
    <source>
        <strain evidence="11 12">Pan265</strain>
    </source>
</reference>
<protein>
    <submittedName>
        <fullName evidence="11">NADH-quinone oxidoreductase chain 1</fullName>
        <ecNumber evidence="11">1.6.5.11</ecNumber>
    </submittedName>
</protein>
<dbReference type="FunFam" id="1.20.1440.230:FF:000001">
    <property type="entry name" value="Mitochondrial NADH dehydrogenase flavoprotein 1"/>
    <property type="match status" value="1"/>
</dbReference>
<dbReference type="GO" id="GO:0051539">
    <property type="term" value="F:4 iron, 4 sulfur cluster binding"/>
    <property type="evidence" value="ECO:0007669"/>
    <property type="project" value="UniProtKB-KW"/>
</dbReference>